<sequence>MNSEFTPFVAASMREMLLDMLEKHPEIFDRPTRYPEGRAEFLKQKEPNHG</sequence>
<dbReference type="KEGG" id="vg:54987862"/>
<dbReference type="EMBL" id="MG711466">
    <property type="protein sequence ID" value="AUV56723.1"/>
    <property type="molecule type" value="Genomic_DNA"/>
</dbReference>
<protein>
    <submittedName>
        <fullName evidence="1">Uncharacterized protein</fullName>
    </submittedName>
</protein>
<dbReference type="RefSeq" id="YP_009797447.1">
    <property type="nucleotide sequence ID" value="NC_047915.1"/>
</dbReference>
<keyword evidence="2" id="KW-1185">Reference proteome</keyword>
<accession>A0A2K9V3S4</accession>
<dbReference type="Proteomes" id="UP000240252">
    <property type="component" value="Segment"/>
</dbReference>
<organism evidence="1 2">
    <name type="scientific">Faecalibacterium phage FP_Toutatis</name>
    <dbReference type="NCBI Taxonomy" id="2070187"/>
    <lineage>
        <taxon>Viruses</taxon>
        <taxon>Duplodnaviria</taxon>
        <taxon>Heunggongvirae</taxon>
        <taxon>Uroviricota</taxon>
        <taxon>Caudoviricetes</taxon>
        <taxon>Toutatisvirus</taxon>
        <taxon>Toutatisvirus toutatis</taxon>
    </lineage>
</organism>
<name>A0A2K9V3S4_9CAUD</name>
<proteinExistence type="predicted"/>
<evidence type="ECO:0000313" key="1">
    <source>
        <dbReference type="EMBL" id="AUV56723.1"/>
    </source>
</evidence>
<evidence type="ECO:0000313" key="2">
    <source>
        <dbReference type="Proteomes" id="UP000240252"/>
    </source>
</evidence>
<dbReference type="GeneID" id="54987862"/>
<reference evidence="1 2" key="1">
    <citation type="submission" date="2017-12" db="EMBL/GenBank/DDBJ databases">
        <title>Phages infecting Faecalibacterium prausnitzii belong to novel viral genera that help decipher intestinal viromes.</title>
        <authorList>
            <person name="Petit M.-A."/>
            <person name="De Paepe M."/>
            <person name="Benevides L."/>
            <person name="Langella P."/>
        </authorList>
    </citation>
    <scope>NUCLEOTIDE SEQUENCE [LARGE SCALE GENOMIC DNA]</scope>
</reference>